<dbReference type="PANTHER" id="PTHR44688">
    <property type="entry name" value="DNA-BINDING TRANSCRIPTIONAL ACTIVATOR DEVR_DOSR"/>
    <property type="match status" value="1"/>
</dbReference>
<dbReference type="PANTHER" id="PTHR44688:SF16">
    <property type="entry name" value="DNA-BINDING TRANSCRIPTIONAL ACTIVATOR DEVR_DOSR"/>
    <property type="match status" value="1"/>
</dbReference>
<dbReference type="CDD" id="cd06170">
    <property type="entry name" value="LuxR_C_like"/>
    <property type="match status" value="1"/>
</dbReference>
<evidence type="ECO:0000256" key="1">
    <source>
        <dbReference type="ARBA" id="ARBA00023015"/>
    </source>
</evidence>
<comment type="caution">
    <text evidence="7">The sequence shown here is derived from an EMBL/GenBank/DDBJ whole genome shotgun (WGS) entry which is preliminary data.</text>
</comment>
<dbReference type="Gene3D" id="1.10.10.10">
    <property type="entry name" value="Winged helix-like DNA-binding domain superfamily/Winged helix DNA-binding domain"/>
    <property type="match status" value="1"/>
</dbReference>
<dbReference type="Proteomes" id="UP000738376">
    <property type="component" value="Unassembled WGS sequence"/>
</dbReference>
<dbReference type="SMART" id="SM00421">
    <property type="entry name" value="HTH_LUXR"/>
    <property type="match status" value="1"/>
</dbReference>
<keyword evidence="1" id="KW-0805">Transcription regulation</keyword>
<keyword evidence="3" id="KW-0804">Transcription</keyword>
<dbReference type="Pfam" id="PF00196">
    <property type="entry name" value="GerE"/>
    <property type="match status" value="1"/>
</dbReference>
<dbReference type="EMBL" id="JAAVJL010000003">
    <property type="protein sequence ID" value="NMF60492.1"/>
    <property type="molecule type" value="Genomic_DNA"/>
</dbReference>
<dbReference type="Gene3D" id="3.40.50.2300">
    <property type="match status" value="1"/>
</dbReference>
<feature type="domain" description="Response regulatory" evidence="6">
    <location>
        <begin position="3"/>
        <end position="119"/>
    </location>
</feature>
<name>A0ABX1M320_9CYAN</name>
<dbReference type="PROSITE" id="PS50043">
    <property type="entry name" value="HTH_LUXR_2"/>
    <property type="match status" value="1"/>
</dbReference>
<evidence type="ECO:0000256" key="4">
    <source>
        <dbReference type="PROSITE-ProRule" id="PRU00169"/>
    </source>
</evidence>
<keyword evidence="8" id="KW-1185">Reference proteome</keyword>
<evidence type="ECO:0000259" key="6">
    <source>
        <dbReference type="PROSITE" id="PS50110"/>
    </source>
</evidence>
<dbReference type="InterPro" id="IPR036388">
    <property type="entry name" value="WH-like_DNA-bd_sf"/>
</dbReference>
<dbReference type="CDD" id="cd00156">
    <property type="entry name" value="REC"/>
    <property type="match status" value="1"/>
</dbReference>
<dbReference type="InterPro" id="IPR016032">
    <property type="entry name" value="Sig_transdc_resp-reg_C-effctor"/>
</dbReference>
<accession>A0ABX1M320</accession>
<evidence type="ECO:0000313" key="8">
    <source>
        <dbReference type="Proteomes" id="UP000738376"/>
    </source>
</evidence>
<proteinExistence type="predicted"/>
<dbReference type="PRINTS" id="PR00038">
    <property type="entry name" value="HTHLUXR"/>
</dbReference>
<dbReference type="Pfam" id="PF00072">
    <property type="entry name" value="Response_reg"/>
    <property type="match status" value="1"/>
</dbReference>
<dbReference type="InterPro" id="IPR000792">
    <property type="entry name" value="Tscrpt_reg_LuxR_C"/>
</dbReference>
<protein>
    <submittedName>
        <fullName evidence="7">Response regulator transcription factor</fullName>
    </submittedName>
</protein>
<evidence type="ECO:0000256" key="2">
    <source>
        <dbReference type="ARBA" id="ARBA00023125"/>
    </source>
</evidence>
<keyword evidence="4" id="KW-0597">Phosphoprotein</keyword>
<dbReference type="SMART" id="SM00448">
    <property type="entry name" value="REC"/>
    <property type="match status" value="1"/>
</dbReference>
<feature type="domain" description="HTH luxR-type" evidence="5">
    <location>
        <begin position="210"/>
        <end position="275"/>
    </location>
</feature>
<dbReference type="InterPro" id="IPR001789">
    <property type="entry name" value="Sig_transdc_resp-reg_receiver"/>
</dbReference>
<gene>
    <name evidence="7" type="ORF">HC246_21285</name>
</gene>
<dbReference type="RefSeq" id="WP_169365441.1">
    <property type="nucleotide sequence ID" value="NZ_JAAVJL010000003.1"/>
</dbReference>
<dbReference type="SUPFAM" id="SSF52172">
    <property type="entry name" value="CheY-like"/>
    <property type="match status" value="1"/>
</dbReference>
<evidence type="ECO:0000313" key="7">
    <source>
        <dbReference type="EMBL" id="NMF60492.1"/>
    </source>
</evidence>
<reference evidence="7 8" key="1">
    <citation type="submission" date="2020-03" db="EMBL/GenBank/DDBJ databases">
        <title>Draft Genome Sequence of 2-Methylisoborneol Producing Pseudanabaena yagii Strain GIHE-NHR1 Isolated from North Han River in South Korea.</title>
        <authorList>
            <person name="Jeong J."/>
        </authorList>
    </citation>
    <scope>NUCLEOTIDE SEQUENCE [LARGE SCALE GENOMIC DNA]</scope>
    <source>
        <strain evidence="7 8">GIHE-NHR1</strain>
    </source>
</reference>
<organism evidence="7 8">
    <name type="scientific">Pseudanabaena yagii GIHE-NHR1</name>
    <dbReference type="NCBI Taxonomy" id="2722753"/>
    <lineage>
        <taxon>Bacteria</taxon>
        <taxon>Bacillati</taxon>
        <taxon>Cyanobacteriota</taxon>
        <taxon>Cyanophyceae</taxon>
        <taxon>Pseudanabaenales</taxon>
        <taxon>Pseudanabaenaceae</taxon>
        <taxon>Pseudanabaena</taxon>
        <taxon>Pseudanabaena yagii</taxon>
    </lineage>
</organism>
<sequence length="281" mass="32043">MQRILVIDDDDELRSDVIDILKFKGFITQGAINGKIGLQAVKDFHPDLILCDVDMPDLNGYEVLEALNQDPDFQDITFIFLTGASSMENLRKGMNLGADDYLTKPLQIDDLLKAIATRLKKNETQIHRKVKKLTPEGKTSERIRLTPRQNRIVKLVNQGMSLTEIANSLEVSLDAAEILEDIVIRLNHRLELNTQLDQPQIQEPNQENHHVIHEEKLTPRQLEILRLVANGMTTKEIAETLFISVKTVETHRGQLMERLHIHDLAGLIRYALRIGLINLED</sequence>
<keyword evidence="2" id="KW-0238">DNA-binding</keyword>
<evidence type="ECO:0000259" key="5">
    <source>
        <dbReference type="PROSITE" id="PS50043"/>
    </source>
</evidence>
<dbReference type="SUPFAM" id="SSF46894">
    <property type="entry name" value="C-terminal effector domain of the bipartite response regulators"/>
    <property type="match status" value="2"/>
</dbReference>
<dbReference type="PROSITE" id="PS50110">
    <property type="entry name" value="RESPONSE_REGULATORY"/>
    <property type="match status" value="1"/>
</dbReference>
<dbReference type="InterPro" id="IPR011006">
    <property type="entry name" value="CheY-like_superfamily"/>
</dbReference>
<feature type="modified residue" description="4-aspartylphosphate" evidence="4">
    <location>
        <position position="52"/>
    </location>
</feature>
<evidence type="ECO:0000256" key="3">
    <source>
        <dbReference type="ARBA" id="ARBA00023163"/>
    </source>
</evidence>